<dbReference type="InterPro" id="IPR007862">
    <property type="entry name" value="Adenylate_kinase_lid-dom"/>
</dbReference>
<protein>
    <submittedName>
        <fullName>Adenylate kinase (ATP-AMP transphosphorylase)</fullName>
        <ecNumber>2.7.4.3</ecNumber>
    </submittedName>
</protein>
<dbReference type="EC" id="2.7.4.3"/>
<name>Q9R509_ALKAL</name>
<accession>Q9R509</accession>
<dbReference type="Pfam" id="PF05191">
    <property type="entry name" value="ADK_lid"/>
    <property type="match status" value="1"/>
</dbReference>
<evidence type="ECO:0000259" key="1">
    <source>
        <dbReference type="Pfam" id="PF05191"/>
    </source>
</evidence>
<feature type="domain" description="Adenylate kinase active site lid" evidence="1">
    <location>
        <begin position="1"/>
        <end position="20"/>
    </location>
</feature>
<organism>
    <name type="scientific">Alkalihalobacillus alcalophilus</name>
    <name type="common">Bacillus alcalophilus</name>
    <dbReference type="NCBI Taxonomy" id="1445"/>
    <lineage>
        <taxon>Bacteria</taxon>
        <taxon>Bacillati</taxon>
        <taxon>Bacillota</taxon>
        <taxon>Bacilli</taxon>
        <taxon>Bacillales</taxon>
        <taxon>Bacillaceae</taxon>
        <taxon>Alkalihalobacillus</taxon>
    </lineage>
</organism>
<dbReference type="AlphaFoldDB" id="Q9R509"/>
<dbReference type="GO" id="GO:0004017">
    <property type="term" value="F:AMP kinase activity"/>
    <property type="evidence" value="ECO:0007669"/>
    <property type="project" value="UniProtKB-EC"/>
</dbReference>
<dbReference type="InterPro" id="IPR036193">
    <property type="entry name" value="ADK_active_lid_dom_sf"/>
</dbReference>
<sequence length="20" mass="2190">TYHLVFNPPKVEGVCDLDGS</sequence>
<dbReference type="SUPFAM" id="SSF57774">
    <property type="entry name" value="Microbial and mitochondrial ADK, insert 'zinc finger' domain"/>
    <property type="match status" value="1"/>
</dbReference>
<reference key="1">
    <citation type="journal article" date="1994" name="J. Bacteriol.">
        <title>Zinc, a structural component of adenylate kinases from Gram-positive bacteria.</title>
        <authorList>
            <person name="Gilles A.-M."/>
            <person name="Glaser P."/>
            <person name="Perrier V."/>
            <person name="Meier A."/>
            <person name="Longin R."/>
            <person name="Sebald M."/>
            <person name="Maignan L."/>
            <person name="Pistotnik E."/>
            <person name="Barzu O."/>
        </authorList>
    </citation>
    <scope>PROTEIN SEQUENCE</scope>
</reference>
<keyword id="KW-0903">Direct protein sequencing</keyword>
<proteinExistence type="evidence at protein level"/>